<accession>A0A1S3BIW8</accession>
<proteinExistence type="inferred from homology"/>
<dbReference type="KEGG" id="cmo:103490368"/>
<feature type="domain" description="NmrA-like" evidence="4">
    <location>
        <begin position="4"/>
        <end position="307"/>
    </location>
</feature>
<dbReference type="AlphaFoldDB" id="A0A1S3BIW8"/>
<dbReference type="GeneID" id="103490368"/>
<dbReference type="CDD" id="cd05259">
    <property type="entry name" value="PCBER_SDR_a"/>
    <property type="match status" value="1"/>
</dbReference>
<dbReference type="InterPro" id="IPR045312">
    <property type="entry name" value="PCBER-like"/>
</dbReference>
<dbReference type="Gene3D" id="3.40.50.720">
    <property type="entry name" value="NAD(P)-binding Rossmann-like Domain"/>
    <property type="match status" value="1"/>
</dbReference>
<dbReference type="InterPro" id="IPR008030">
    <property type="entry name" value="NmrA-like"/>
</dbReference>
<dbReference type="OrthoDB" id="419598at2759"/>
<dbReference type="InterPro" id="IPR050608">
    <property type="entry name" value="NmrA-type/Isoflavone_red_sf"/>
</dbReference>
<dbReference type="GO" id="GO:0009807">
    <property type="term" value="P:lignan biosynthetic process"/>
    <property type="evidence" value="ECO:0007669"/>
    <property type="project" value="UniProtKB-ARBA"/>
</dbReference>
<dbReference type="SUPFAM" id="SSF51735">
    <property type="entry name" value="NAD(P)-binding Rossmann-fold domains"/>
    <property type="match status" value="1"/>
</dbReference>
<dbReference type="GO" id="GO:0016491">
    <property type="term" value="F:oxidoreductase activity"/>
    <property type="evidence" value="ECO:0007669"/>
    <property type="project" value="UniProtKB-KW"/>
</dbReference>
<evidence type="ECO:0000256" key="2">
    <source>
        <dbReference type="ARBA" id="ARBA00022857"/>
    </source>
</evidence>
<dbReference type="PANTHER" id="PTHR43349:SF35">
    <property type="entry name" value="PHENYLCOUMARAN BENZYLIC ETHER REDUCTASE 1"/>
    <property type="match status" value="1"/>
</dbReference>
<sequence length="311" mass="34903">MAFKSKILIVGGSGYVGKFMVEASAKAGHPTYVLLRYSTLSNHSKSHIINNFKTLGVHFLFGDLYDHESLVKAIKEVDVVISTVGHDQLADQSTLISAIKEVGHIKRFFPSEFGNDVDRVRGVEPAKSAYSAKAKIRRALEGSGIPYTIVSSNFFADWFLSSLAQPQPPTPPLPPKHRVFILGDGNPKAIFNKEEDIGTYTIRSVDDPRTINKILYVRPPKNIYSFNDLVSLWENKIGKTLQKIYIPEAQVLKDISEAEYPLNMRLSLYHSVFVKGDHTYFDIDPSIGVEATELYPDVKYTTVDQFLNKFV</sequence>
<keyword evidence="5" id="KW-1185">Reference proteome</keyword>
<reference evidence="6" key="2">
    <citation type="submission" date="2025-08" db="UniProtKB">
        <authorList>
            <consortium name="RefSeq"/>
        </authorList>
    </citation>
    <scope>IDENTIFICATION</scope>
    <source>
        <tissue evidence="6">Stem</tissue>
    </source>
</reference>
<evidence type="ECO:0000256" key="1">
    <source>
        <dbReference type="ARBA" id="ARBA00005725"/>
    </source>
</evidence>
<protein>
    <submittedName>
        <fullName evidence="6">Phenylcoumaran benzylic ether reductase Pyrc5-like</fullName>
    </submittedName>
</protein>
<dbReference type="InterPro" id="IPR036291">
    <property type="entry name" value="NAD(P)-bd_dom_sf"/>
</dbReference>
<reference evidence="5" key="1">
    <citation type="submission" date="2025-05" db="UniProtKB">
        <authorList>
            <consortium name="RefSeq"/>
        </authorList>
    </citation>
    <scope>NUCLEOTIDE SEQUENCE [LARGE SCALE GENOMIC DNA]</scope>
</reference>
<keyword evidence="2" id="KW-0521">NADP</keyword>
<keyword evidence="3" id="KW-0560">Oxidoreductase</keyword>
<name>A0A1S3BIW8_CUCME</name>
<organism evidence="5 6">
    <name type="scientific">Cucumis melo</name>
    <name type="common">Muskmelon</name>
    <dbReference type="NCBI Taxonomy" id="3656"/>
    <lineage>
        <taxon>Eukaryota</taxon>
        <taxon>Viridiplantae</taxon>
        <taxon>Streptophyta</taxon>
        <taxon>Embryophyta</taxon>
        <taxon>Tracheophyta</taxon>
        <taxon>Spermatophyta</taxon>
        <taxon>Magnoliopsida</taxon>
        <taxon>eudicotyledons</taxon>
        <taxon>Gunneridae</taxon>
        <taxon>Pentapetalae</taxon>
        <taxon>rosids</taxon>
        <taxon>fabids</taxon>
        <taxon>Cucurbitales</taxon>
        <taxon>Cucurbitaceae</taxon>
        <taxon>Benincaseae</taxon>
        <taxon>Cucumis</taxon>
    </lineage>
</organism>
<comment type="similarity">
    <text evidence="1">Belongs to the NmrA-type oxidoreductase family. Isoflavone reductase subfamily.</text>
</comment>
<dbReference type="Pfam" id="PF05368">
    <property type="entry name" value="NmrA"/>
    <property type="match status" value="1"/>
</dbReference>
<dbReference type="Proteomes" id="UP001652600">
    <property type="component" value="Chromosome 1"/>
</dbReference>
<evidence type="ECO:0000313" key="5">
    <source>
        <dbReference type="Proteomes" id="UP001652600"/>
    </source>
</evidence>
<dbReference type="SMR" id="A0A1S3BIW8"/>
<evidence type="ECO:0000256" key="3">
    <source>
        <dbReference type="ARBA" id="ARBA00023002"/>
    </source>
</evidence>
<evidence type="ECO:0000313" key="6">
    <source>
        <dbReference type="RefSeq" id="XP_008448083.1"/>
    </source>
</evidence>
<evidence type="ECO:0000259" key="4">
    <source>
        <dbReference type="Pfam" id="PF05368"/>
    </source>
</evidence>
<dbReference type="PANTHER" id="PTHR43349">
    <property type="entry name" value="PINORESINOL REDUCTASE-RELATED"/>
    <property type="match status" value="1"/>
</dbReference>
<gene>
    <name evidence="6" type="primary">LOC103490368</name>
</gene>
<dbReference type="RefSeq" id="XP_008448083.1">
    <property type="nucleotide sequence ID" value="XM_008449861.3"/>
</dbReference>
<dbReference type="eggNOG" id="ENOG502QPMY">
    <property type="taxonomic scope" value="Eukaryota"/>
</dbReference>
<dbReference type="Gene3D" id="3.90.25.10">
    <property type="entry name" value="UDP-galactose 4-epimerase, domain 1"/>
    <property type="match status" value="1"/>
</dbReference>
<dbReference type="InParanoid" id="A0A1S3BIW8"/>